<organism evidence="1 2">
    <name type="scientific">Penicillium subrubescens</name>
    <dbReference type="NCBI Taxonomy" id="1316194"/>
    <lineage>
        <taxon>Eukaryota</taxon>
        <taxon>Fungi</taxon>
        <taxon>Dikarya</taxon>
        <taxon>Ascomycota</taxon>
        <taxon>Pezizomycotina</taxon>
        <taxon>Eurotiomycetes</taxon>
        <taxon>Eurotiomycetidae</taxon>
        <taxon>Eurotiales</taxon>
        <taxon>Aspergillaceae</taxon>
        <taxon>Penicillium</taxon>
    </lineage>
</organism>
<dbReference type="Proteomes" id="UP000186955">
    <property type="component" value="Unassembled WGS sequence"/>
</dbReference>
<sequence>MTRPSSELESITTRSTGRGLTATARKIVFVTKSLEDAMTTRSPPLTPDQRHLPAAIPISDFAVASRPSVTAAERGKMSWAQIVSAINAALLVKHSMAGLVRRSARIADFWLMATENGNQLAHHNDGKYYADEASHQQHGKFLWRTKRPTHLAHMDQIETPTPCPFPQHIVNL</sequence>
<evidence type="ECO:0000313" key="2">
    <source>
        <dbReference type="Proteomes" id="UP000186955"/>
    </source>
</evidence>
<evidence type="ECO:0000313" key="1">
    <source>
        <dbReference type="EMBL" id="OKO97891.1"/>
    </source>
</evidence>
<reference evidence="1 2" key="1">
    <citation type="submission" date="2016-10" db="EMBL/GenBank/DDBJ databases">
        <title>Genome sequence of the ascomycete fungus Penicillium subrubescens.</title>
        <authorList>
            <person name="De Vries R.P."/>
            <person name="Peng M."/>
            <person name="Dilokpimol A."/>
            <person name="Hilden K."/>
            <person name="Makela M.R."/>
            <person name="Grigoriev I."/>
            <person name="Riley R."/>
            <person name="Granchi Z."/>
        </authorList>
    </citation>
    <scope>NUCLEOTIDE SEQUENCE [LARGE SCALE GENOMIC DNA]</scope>
    <source>
        <strain evidence="1 2">CBS 132785</strain>
    </source>
</reference>
<comment type="caution">
    <text evidence="1">The sequence shown here is derived from an EMBL/GenBank/DDBJ whole genome shotgun (WGS) entry which is preliminary data.</text>
</comment>
<dbReference type="AlphaFoldDB" id="A0A1Q5TCF7"/>
<name>A0A1Q5TCF7_9EURO</name>
<protein>
    <submittedName>
        <fullName evidence="1">Uncharacterized protein</fullName>
    </submittedName>
</protein>
<accession>A0A1Q5TCF7</accession>
<dbReference type="EMBL" id="MNBE01000683">
    <property type="protein sequence ID" value="OKO97891.1"/>
    <property type="molecule type" value="Genomic_DNA"/>
</dbReference>
<dbReference type="OrthoDB" id="10436686at2759"/>
<keyword evidence="2" id="KW-1185">Reference proteome</keyword>
<gene>
    <name evidence="1" type="ORF">PENSUB_9817</name>
</gene>
<proteinExistence type="predicted"/>